<evidence type="ECO:0000313" key="2">
    <source>
        <dbReference type="Proteomes" id="UP000029733"/>
    </source>
</evidence>
<reference evidence="1 2" key="1">
    <citation type="journal article" date="2014" name="Genome Announc.">
        <title>Draft genome sequences of eight enterohepatic helicobacter species isolated from both laboratory and wild rodents.</title>
        <authorList>
            <person name="Sheh A."/>
            <person name="Shen Z."/>
            <person name="Fox J.G."/>
        </authorList>
    </citation>
    <scope>NUCLEOTIDE SEQUENCE [LARGE SCALE GENOMIC DNA]</scope>
    <source>
        <strain evidence="1 2">MIT 09-6949</strain>
    </source>
</reference>
<gene>
    <name evidence="1" type="ORF">LS71_008885</name>
</gene>
<dbReference type="EMBL" id="JRPR02000013">
    <property type="protein sequence ID" value="TLD94926.1"/>
    <property type="molecule type" value="Genomic_DNA"/>
</dbReference>
<comment type="caution">
    <text evidence="1">The sequence shown here is derived from an EMBL/GenBank/DDBJ whole genome shotgun (WGS) entry which is preliminary data.</text>
</comment>
<organism evidence="1 2">
    <name type="scientific">Helicobacter jaachi</name>
    <dbReference type="NCBI Taxonomy" id="1677920"/>
    <lineage>
        <taxon>Bacteria</taxon>
        <taxon>Pseudomonadati</taxon>
        <taxon>Campylobacterota</taxon>
        <taxon>Epsilonproteobacteria</taxon>
        <taxon>Campylobacterales</taxon>
        <taxon>Helicobacteraceae</taxon>
        <taxon>Helicobacter</taxon>
    </lineage>
</organism>
<name>A0A4U8T5T1_9HELI</name>
<dbReference type="STRING" id="1677920.LS71_08770"/>
<accession>A0A4U8T5T1</accession>
<dbReference type="RefSeq" id="WP_034356748.1">
    <property type="nucleotide sequence ID" value="NZ_JRPR02000013.1"/>
</dbReference>
<protein>
    <submittedName>
        <fullName evidence="1">Uncharacterized protein</fullName>
    </submittedName>
</protein>
<dbReference type="Proteomes" id="UP000029733">
    <property type="component" value="Unassembled WGS sequence"/>
</dbReference>
<dbReference type="AlphaFoldDB" id="A0A4U8T5T1"/>
<keyword evidence="2" id="KW-1185">Reference proteome</keyword>
<sequence length="117" mass="13550">METTKNEVKSDFALFLKSTRVALSEYELKLLLKFIAHAQSELCEELLFDLCTFSAKKITFVDVCAILRKLLLKKAQIKAARAQIVGAKNLSAYEEGYILEQFFYKKLLLEHDIQWLE</sequence>
<proteinExistence type="predicted"/>
<evidence type="ECO:0000313" key="1">
    <source>
        <dbReference type="EMBL" id="TLD94926.1"/>
    </source>
</evidence>